<evidence type="ECO:0000313" key="1">
    <source>
        <dbReference type="EMBL" id="JAD62543.1"/>
    </source>
</evidence>
<protein>
    <submittedName>
        <fullName evidence="1">Uncharacterized protein</fullName>
    </submittedName>
</protein>
<dbReference type="EMBL" id="GBRH01235352">
    <property type="protein sequence ID" value="JAD62543.1"/>
    <property type="molecule type" value="Transcribed_RNA"/>
</dbReference>
<sequence length="40" mass="4719">MLERERERERERELVLSLLPHLSPSLPISHHLSFCPLPSN</sequence>
<accession>A0A0A9BK61</accession>
<dbReference type="AlphaFoldDB" id="A0A0A9BK61"/>
<proteinExistence type="predicted"/>
<organism evidence="1">
    <name type="scientific">Arundo donax</name>
    <name type="common">Giant reed</name>
    <name type="synonym">Donax arundinaceus</name>
    <dbReference type="NCBI Taxonomy" id="35708"/>
    <lineage>
        <taxon>Eukaryota</taxon>
        <taxon>Viridiplantae</taxon>
        <taxon>Streptophyta</taxon>
        <taxon>Embryophyta</taxon>
        <taxon>Tracheophyta</taxon>
        <taxon>Spermatophyta</taxon>
        <taxon>Magnoliopsida</taxon>
        <taxon>Liliopsida</taxon>
        <taxon>Poales</taxon>
        <taxon>Poaceae</taxon>
        <taxon>PACMAD clade</taxon>
        <taxon>Arundinoideae</taxon>
        <taxon>Arundineae</taxon>
        <taxon>Arundo</taxon>
    </lineage>
</organism>
<name>A0A0A9BK61_ARUDO</name>
<reference evidence="1" key="1">
    <citation type="submission" date="2014-09" db="EMBL/GenBank/DDBJ databases">
        <authorList>
            <person name="Magalhaes I.L.F."/>
            <person name="Oliveira U."/>
            <person name="Santos F.R."/>
            <person name="Vidigal T.H.D.A."/>
            <person name="Brescovit A.D."/>
            <person name="Santos A.J."/>
        </authorList>
    </citation>
    <scope>NUCLEOTIDE SEQUENCE</scope>
    <source>
        <tissue evidence="1">Shoot tissue taken approximately 20 cm above the soil surface</tissue>
    </source>
</reference>
<reference evidence="1" key="2">
    <citation type="journal article" date="2015" name="Data Brief">
        <title>Shoot transcriptome of the giant reed, Arundo donax.</title>
        <authorList>
            <person name="Barrero R.A."/>
            <person name="Guerrero F.D."/>
            <person name="Moolhuijzen P."/>
            <person name="Goolsby J.A."/>
            <person name="Tidwell J."/>
            <person name="Bellgard S.E."/>
            <person name="Bellgard M.I."/>
        </authorList>
    </citation>
    <scope>NUCLEOTIDE SEQUENCE</scope>
    <source>
        <tissue evidence="1">Shoot tissue taken approximately 20 cm above the soil surface</tissue>
    </source>
</reference>